<keyword evidence="2" id="KW-1185">Reference proteome</keyword>
<sequence>MTPKALPRNEALLEEMTTYSLANYVKDMMAVMMERIIVEQPNDPLSFLIDVVQNDPRILAMDEAARFGRMDLRCVATKKRLLRTIFVDMGGDAPKAAFRGQLLASAGLRSHFPRHANDIANAFVQREPELPPRIAFADFAAIAMAVLSRPGN</sequence>
<proteinExistence type="predicted"/>
<reference evidence="1 2" key="1">
    <citation type="journal article" date="2014" name="Genome Biol. Evol.">
        <title>The secreted proteins of Achlya hypogyna and Thraustotheca clavata identify the ancestral oomycete secretome and reveal gene acquisitions by horizontal gene transfer.</title>
        <authorList>
            <person name="Misner I."/>
            <person name="Blouin N."/>
            <person name="Leonard G."/>
            <person name="Richards T.A."/>
            <person name="Lane C.E."/>
        </authorList>
    </citation>
    <scope>NUCLEOTIDE SEQUENCE [LARGE SCALE GENOMIC DNA]</scope>
    <source>
        <strain evidence="1 2">ATCC 48635</strain>
    </source>
</reference>
<evidence type="ECO:0000313" key="2">
    <source>
        <dbReference type="Proteomes" id="UP000243579"/>
    </source>
</evidence>
<name>A0A1V9ZUH0_ACHHY</name>
<comment type="caution">
    <text evidence="1">The sequence shown here is derived from an EMBL/GenBank/DDBJ whole genome shotgun (WGS) entry which is preliminary data.</text>
</comment>
<protein>
    <submittedName>
        <fullName evidence="1">Uncharacterized protein</fullName>
    </submittedName>
</protein>
<gene>
    <name evidence="1" type="ORF">ACHHYP_01045</name>
</gene>
<dbReference type="OrthoDB" id="71310at2759"/>
<dbReference type="EMBL" id="JNBR01000008">
    <property type="protein sequence ID" value="OQS01430.1"/>
    <property type="molecule type" value="Genomic_DNA"/>
</dbReference>
<dbReference type="AlphaFoldDB" id="A0A1V9ZUH0"/>
<organism evidence="1 2">
    <name type="scientific">Achlya hypogyna</name>
    <name type="common">Oomycete</name>
    <name type="synonym">Protoachlya hypogyna</name>
    <dbReference type="NCBI Taxonomy" id="1202772"/>
    <lineage>
        <taxon>Eukaryota</taxon>
        <taxon>Sar</taxon>
        <taxon>Stramenopiles</taxon>
        <taxon>Oomycota</taxon>
        <taxon>Saprolegniomycetes</taxon>
        <taxon>Saprolegniales</taxon>
        <taxon>Achlyaceae</taxon>
        <taxon>Achlya</taxon>
    </lineage>
</organism>
<dbReference type="Proteomes" id="UP000243579">
    <property type="component" value="Unassembled WGS sequence"/>
</dbReference>
<accession>A0A1V9ZUH0</accession>
<evidence type="ECO:0000313" key="1">
    <source>
        <dbReference type="EMBL" id="OQS01430.1"/>
    </source>
</evidence>